<keyword evidence="2" id="KW-1185">Reference proteome</keyword>
<dbReference type="EMBL" id="JBHFFA010000001">
    <property type="protein sequence ID" value="KAL2651927.1"/>
    <property type="molecule type" value="Genomic_DNA"/>
</dbReference>
<evidence type="ECO:0000313" key="2">
    <source>
        <dbReference type="Proteomes" id="UP001605036"/>
    </source>
</evidence>
<sequence>MSKEGQCTLSAESLDGNSKLQGFLCLLGYQLSRCSMSGVAFPAAAVAVAAAACCTRAAVCAALSVGVDLILQELFLEYKAKNRSRGQRNGGLPSFWPGNCSVHVCTPPPYCRGIIEFQNSSIFPSNVVRHERLKALIPSPTEHPPA</sequence>
<protein>
    <submittedName>
        <fullName evidence="1">Uncharacterized protein</fullName>
    </submittedName>
</protein>
<comment type="caution">
    <text evidence="1">The sequence shown here is derived from an EMBL/GenBank/DDBJ whole genome shotgun (WGS) entry which is preliminary data.</text>
</comment>
<dbReference type="Proteomes" id="UP001605036">
    <property type="component" value="Unassembled WGS sequence"/>
</dbReference>
<proteinExistence type="predicted"/>
<dbReference type="AlphaFoldDB" id="A0ABD1ZKW0"/>
<accession>A0ABD1ZKW0</accession>
<name>A0ABD1ZKW0_9MARC</name>
<organism evidence="1 2">
    <name type="scientific">Riccia fluitans</name>
    <dbReference type="NCBI Taxonomy" id="41844"/>
    <lineage>
        <taxon>Eukaryota</taxon>
        <taxon>Viridiplantae</taxon>
        <taxon>Streptophyta</taxon>
        <taxon>Embryophyta</taxon>
        <taxon>Marchantiophyta</taxon>
        <taxon>Marchantiopsida</taxon>
        <taxon>Marchantiidae</taxon>
        <taxon>Marchantiales</taxon>
        <taxon>Ricciaceae</taxon>
        <taxon>Riccia</taxon>
    </lineage>
</organism>
<reference evidence="1 2" key="1">
    <citation type="submission" date="2024-09" db="EMBL/GenBank/DDBJ databases">
        <title>Chromosome-scale assembly of Riccia fluitans.</title>
        <authorList>
            <person name="Paukszto L."/>
            <person name="Sawicki J."/>
            <person name="Karawczyk K."/>
            <person name="Piernik-Szablinska J."/>
            <person name="Szczecinska M."/>
            <person name="Mazdziarz M."/>
        </authorList>
    </citation>
    <scope>NUCLEOTIDE SEQUENCE [LARGE SCALE GENOMIC DNA]</scope>
    <source>
        <strain evidence="1">Rf_01</strain>
        <tissue evidence="1">Aerial parts of the thallus</tissue>
    </source>
</reference>
<gene>
    <name evidence="1" type="ORF">R1flu_020055</name>
</gene>
<evidence type="ECO:0000313" key="1">
    <source>
        <dbReference type="EMBL" id="KAL2651927.1"/>
    </source>
</evidence>